<dbReference type="Proteomes" id="UP000272474">
    <property type="component" value="Unassembled WGS sequence"/>
</dbReference>
<keyword evidence="2" id="KW-1185">Reference proteome</keyword>
<evidence type="ECO:0000313" key="2">
    <source>
        <dbReference type="Proteomes" id="UP000272474"/>
    </source>
</evidence>
<comment type="caution">
    <text evidence="1">The sequence shown here is derived from an EMBL/GenBank/DDBJ whole genome shotgun (WGS) entry which is preliminary data.</text>
</comment>
<gene>
    <name evidence="1" type="ORF">D7294_13505</name>
</gene>
<sequence length="63" mass="6817">MTTPQHPGPASAAGRYVSPQCAEHRCADCRQAEAHPPEPQHGIAFDPCSHFCHTAWPAPEGDR</sequence>
<proteinExistence type="predicted"/>
<organism evidence="1 2">
    <name type="scientific">Streptomyces hoynatensis</name>
    <dbReference type="NCBI Taxonomy" id="1141874"/>
    <lineage>
        <taxon>Bacteria</taxon>
        <taxon>Bacillati</taxon>
        <taxon>Actinomycetota</taxon>
        <taxon>Actinomycetes</taxon>
        <taxon>Kitasatosporales</taxon>
        <taxon>Streptomycetaceae</taxon>
        <taxon>Streptomyces</taxon>
    </lineage>
</organism>
<accession>A0A3A9Z2N2</accession>
<dbReference type="EMBL" id="RBAL01000006">
    <property type="protein sequence ID" value="RKN42420.1"/>
    <property type="molecule type" value="Genomic_DNA"/>
</dbReference>
<dbReference type="RefSeq" id="WP_120679161.1">
    <property type="nucleotide sequence ID" value="NZ_RBAL01000006.1"/>
</dbReference>
<dbReference type="AlphaFoldDB" id="A0A3A9Z2N2"/>
<protein>
    <submittedName>
        <fullName evidence="1">Uncharacterized protein</fullName>
    </submittedName>
</protein>
<evidence type="ECO:0000313" key="1">
    <source>
        <dbReference type="EMBL" id="RKN42420.1"/>
    </source>
</evidence>
<reference evidence="1 2" key="1">
    <citation type="journal article" date="2014" name="Int. J. Syst. Evol. Microbiol.">
        <title>Streptomyces hoynatensis sp. nov., isolated from deep marine sediment.</title>
        <authorList>
            <person name="Veyisoglu A."/>
            <person name="Sahin N."/>
        </authorList>
    </citation>
    <scope>NUCLEOTIDE SEQUENCE [LARGE SCALE GENOMIC DNA]</scope>
    <source>
        <strain evidence="1 2">KCTC 29097</strain>
    </source>
</reference>
<name>A0A3A9Z2N2_9ACTN</name>